<evidence type="ECO:0000256" key="2">
    <source>
        <dbReference type="ARBA" id="ARBA00012438"/>
    </source>
</evidence>
<dbReference type="PANTHER" id="PTHR24421">
    <property type="entry name" value="NITRATE/NITRITE SENSOR PROTEIN NARX-RELATED"/>
    <property type="match status" value="1"/>
</dbReference>
<keyword evidence="12" id="KW-1185">Reference proteome</keyword>
<proteinExistence type="predicted"/>
<dbReference type="Pfam" id="PF02518">
    <property type="entry name" value="HATPase_c"/>
    <property type="match status" value="1"/>
</dbReference>
<dbReference type="EC" id="2.7.13.3" evidence="2"/>
<dbReference type="Proteomes" id="UP001144396">
    <property type="component" value="Unassembled WGS sequence"/>
</dbReference>
<evidence type="ECO:0000256" key="8">
    <source>
        <dbReference type="ARBA" id="ARBA00023012"/>
    </source>
</evidence>
<keyword evidence="6 11" id="KW-0418">Kinase</keyword>
<accession>A0A9W6FQN4</accession>
<dbReference type="SMART" id="SM00387">
    <property type="entry name" value="HATPase_c"/>
    <property type="match status" value="1"/>
</dbReference>
<keyword evidence="9" id="KW-0812">Transmembrane</keyword>
<keyword evidence="8" id="KW-0902">Two-component regulatory system</keyword>
<organism evidence="11 12">
    <name type="scientific">Agromyces rhizosphaerae</name>
    <dbReference type="NCBI Taxonomy" id="88374"/>
    <lineage>
        <taxon>Bacteria</taxon>
        <taxon>Bacillati</taxon>
        <taxon>Actinomycetota</taxon>
        <taxon>Actinomycetes</taxon>
        <taxon>Micrococcales</taxon>
        <taxon>Microbacteriaceae</taxon>
        <taxon>Agromyces</taxon>
    </lineage>
</organism>
<evidence type="ECO:0000256" key="6">
    <source>
        <dbReference type="ARBA" id="ARBA00022777"/>
    </source>
</evidence>
<protein>
    <recommendedName>
        <fullName evidence="2">histidine kinase</fullName>
        <ecNumber evidence="2">2.7.13.3</ecNumber>
    </recommendedName>
</protein>
<feature type="transmembrane region" description="Helical" evidence="9">
    <location>
        <begin position="84"/>
        <end position="101"/>
    </location>
</feature>
<feature type="transmembrane region" description="Helical" evidence="9">
    <location>
        <begin position="9"/>
        <end position="31"/>
    </location>
</feature>
<dbReference type="Gene3D" id="3.30.565.10">
    <property type="entry name" value="Histidine kinase-like ATPase, C-terminal domain"/>
    <property type="match status" value="1"/>
</dbReference>
<keyword evidence="4" id="KW-0808">Transferase</keyword>
<evidence type="ECO:0000256" key="3">
    <source>
        <dbReference type="ARBA" id="ARBA00022553"/>
    </source>
</evidence>
<dbReference type="GO" id="GO:0016020">
    <property type="term" value="C:membrane"/>
    <property type="evidence" value="ECO:0007669"/>
    <property type="project" value="InterPro"/>
</dbReference>
<evidence type="ECO:0000256" key="7">
    <source>
        <dbReference type="ARBA" id="ARBA00022840"/>
    </source>
</evidence>
<sequence>MERSRHRDLAVDLVLAGIVAAAGLAEVWVPLESVQGTGSPIVSSVAIVLAGCLLALRRRAPIALVGVPATWVLAGIVTLGDLQILFFGELVPMYFALYSGIRFGRPRAAAAVAGSVALAVVIADLTIPYLQDASELLFHWGILIAIALIALGVRRSEARAVAAALRAERSEAEARHAAMLAVAEERARIARELHDILGHSMSVVVVQAGAAAEVVDDDPVAVRRALEAIRSIGRDSLAEVRRVVALLREDEEAGLAPVPGIDRLPDLIAQARDAGLDVTYSVVGNVDALSAGRGLAVYRVVQEALTNVRRHANARSAAVVVTATPDAVTVTVTDDGGGHAASGAAGHGLFGMRERVAIYGGELEAGPQEGGWHVRAELPVLGPS</sequence>
<dbReference type="RefSeq" id="WP_281886394.1">
    <property type="nucleotide sequence ID" value="NZ_BSDP01000001.1"/>
</dbReference>
<evidence type="ECO:0000313" key="12">
    <source>
        <dbReference type="Proteomes" id="UP001144396"/>
    </source>
</evidence>
<evidence type="ECO:0000256" key="1">
    <source>
        <dbReference type="ARBA" id="ARBA00000085"/>
    </source>
</evidence>
<dbReference type="InterPro" id="IPR011712">
    <property type="entry name" value="Sig_transdc_His_kin_sub3_dim/P"/>
</dbReference>
<dbReference type="AlphaFoldDB" id="A0A9W6FQN4"/>
<evidence type="ECO:0000256" key="5">
    <source>
        <dbReference type="ARBA" id="ARBA00022741"/>
    </source>
</evidence>
<dbReference type="InterPro" id="IPR050482">
    <property type="entry name" value="Sensor_HK_TwoCompSys"/>
</dbReference>
<evidence type="ECO:0000259" key="10">
    <source>
        <dbReference type="SMART" id="SM00387"/>
    </source>
</evidence>
<evidence type="ECO:0000313" key="11">
    <source>
        <dbReference type="EMBL" id="GLI28741.1"/>
    </source>
</evidence>
<keyword evidence="7" id="KW-0067">ATP-binding</keyword>
<gene>
    <name evidence="11" type="ORF">ARHIZOSPH14_29830</name>
</gene>
<dbReference type="SUPFAM" id="SSF55874">
    <property type="entry name" value="ATPase domain of HSP90 chaperone/DNA topoisomerase II/histidine kinase"/>
    <property type="match status" value="1"/>
</dbReference>
<evidence type="ECO:0000256" key="4">
    <source>
        <dbReference type="ARBA" id="ARBA00022679"/>
    </source>
</evidence>
<dbReference type="EMBL" id="BSDP01000001">
    <property type="protein sequence ID" value="GLI28741.1"/>
    <property type="molecule type" value="Genomic_DNA"/>
</dbReference>
<comment type="caution">
    <text evidence="11">The sequence shown here is derived from an EMBL/GenBank/DDBJ whole genome shotgun (WGS) entry which is preliminary data.</text>
</comment>
<feature type="transmembrane region" description="Helical" evidence="9">
    <location>
        <begin position="136"/>
        <end position="153"/>
    </location>
</feature>
<dbReference type="Pfam" id="PF07730">
    <property type="entry name" value="HisKA_3"/>
    <property type="match status" value="1"/>
</dbReference>
<dbReference type="GO" id="GO:0046983">
    <property type="term" value="F:protein dimerization activity"/>
    <property type="evidence" value="ECO:0007669"/>
    <property type="project" value="InterPro"/>
</dbReference>
<dbReference type="InterPro" id="IPR003594">
    <property type="entry name" value="HATPase_dom"/>
</dbReference>
<dbReference type="GO" id="GO:0000155">
    <property type="term" value="F:phosphorelay sensor kinase activity"/>
    <property type="evidence" value="ECO:0007669"/>
    <property type="project" value="InterPro"/>
</dbReference>
<keyword evidence="9" id="KW-0472">Membrane</keyword>
<feature type="transmembrane region" description="Helical" evidence="9">
    <location>
        <begin position="108"/>
        <end position="130"/>
    </location>
</feature>
<comment type="catalytic activity">
    <reaction evidence="1">
        <text>ATP + protein L-histidine = ADP + protein N-phospho-L-histidine.</text>
        <dbReference type="EC" id="2.7.13.3"/>
    </reaction>
</comment>
<feature type="transmembrane region" description="Helical" evidence="9">
    <location>
        <begin position="61"/>
        <end position="78"/>
    </location>
</feature>
<keyword evidence="3" id="KW-0597">Phosphoprotein</keyword>
<dbReference type="PANTHER" id="PTHR24421:SF10">
    <property type="entry name" value="NITRATE_NITRITE SENSOR PROTEIN NARQ"/>
    <property type="match status" value="1"/>
</dbReference>
<feature type="transmembrane region" description="Helical" evidence="9">
    <location>
        <begin position="37"/>
        <end position="56"/>
    </location>
</feature>
<dbReference type="CDD" id="cd16917">
    <property type="entry name" value="HATPase_UhpB-NarQ-NarX-like"/>
    <property type="match status" value="1"/>
</dbReference>
<reference evidence="11" key="1">
    <citation type="submission" date="2022-12" db="EMBL/GenBank/DDBJ databases">
        <title>Reference genome sequencing for broad-spectrum identification of bacterial and archaeal isolates by mass spectrometry.</title>
        <authorList>
            <person name="Sekiguchi Y."/>
            <person name="Tourlousse D.M."/>
        </authorList>
    </citation>
    <scope>NUCLEOTIDE SEQUENCE</scope>
    <source>
        <strain evidence="11">14</strain>
    </source>
</reference>
<name>A0A9W6FQN4_9MICO</name>
<keyword evidence="5" id="KW-0547">Nucleotide-binding</keyword>
<dbReference type="GO" id="GO:0005524">
    <property type="term" value="F:ATP binding"/>
    <property type="evidence" value="ECO:0007669"/>
    <property type="project" value="UniProtKB-KW"/>
</dbReference>
<keyword evidence="9" id="KW-1133">Transmembrane helix</keyword>
<feature type="domain" description="Histidine kinase/HSP90-like ATPase" evidence="10">
    <location>
        <begin position="292"/>
        <end position="382"/>
    </location>
</feature>
<dbReference type="Gene3D" id="1.20.5.1930">
    <property type="match status" value="1"/>
</dbReference>
<dbReference type="InterPro" id="IPR036890">
    <property type="entry name" value="HATPase_C_sf"/>
</dbReference>
<evidence type="ECO:0000256" key="9">
    <source>
        <dbReference type="SAM" id="Phobius"/>
    </source>
</evidence>